<dbReference type="GO" id="GO:0016301">
    <property type="term" value="F:kinase activity"/>
    <property type="evidence" value="ECO:0007669"/>
    <property type="project" value="UniProtKB-KW"/>
</dbReference>
<dbReference type="PROSITE" id="PS50146">
    <property type="entry name" value="DAGK"/>
    <property type="match status" value="1"/>
</dbReference>
<keyword evidence="2" id="KW-0418">Kinase</keyword>
<evidence type="ECO:0000259" key="1">
    <source>
        <dbReference type="PROSITE" id="PS50146"/>
    </source>
</evidence>
<keyword evidence="3" id="KW-1185">Reference proteome</keyword>
<dbReference type="Proteomes" id="UP000254794">
    <property type="component" value="Unassembled WGS sequence"/>
</dbReference>
<dbReference type="AlphaFoldDB" id="A0A378JJ07"/>
<dbReference type="Gene3D" id="2.60.200.40">
    <property type="match status" value="1"/>
</dbReference>
<dbReference type="Gene3D" id="3.40.50.10330">
    <property type="entry name" value="Probable inorganic polyphosphate/atp-NAD kinase, domain 1"/>
    <property type="match status" value="1"/>
</dbReference>
<gene>
    <name evidence="2" type="primary">bmrU</name>
    <name evidence="2" type="ORF">NCTC13316_00276</name>
</gene>
<dbReference type="SUPFAM" id="SSF111331">
    <property type="entry name" value="NAD kinase/diacylglycerol kinase-like"/>
    <property type="match status" value="1"/>
</dbReference>
<dbReference type="EC" id="2.7.1.-" evidence="2"/>
<keyword evidence="2" id="KW-0808">Transferase</keyword>
<protein>
    <submittedName>
        <fullName evidence="2">Diacylglycerol kinase</fullName>
        <ecNumber evidence="2">2.7.1.-</ecNumber>
    </submittedName>
</protein>
<dbReference type="InterPro" id="IPR017438">
    <property type="entry name" value="ATP-NAD_kinase_N"/>
</dbReference>
<evidence type="ECO:0000313" key="3">
    <source>
        <dbReference type="Proteomes" id="UP000254794"/>
    </source>
</evidence>
<organism evidence="2 3">
    <name type="scientific">Legionella busanensis</name>
    <dbReference type="NCBI Taxonomy" id="190655"/>
    <lineage>
        <taxon>Bacteria</taxon>
        <taxon>Pseudomonadati</taxon>
        <taxon>Pseudomonadota</taxon>
        <taxon>Gammaproteobacteria</taxon>
        <taxon>Legionellales</taxon>
        <taxon>Legionellaceae</taxon>
        <taxon>Legionella</taxon>
    </lineage>
</organism>
<dbReference type="Pfam" id="PF00781">
    <property type="entry name" value="DAGK_cat"/>
    <property type="match status" value="1"/>
</dbReference>
<reference evidence="2 3" key="1">
    <citation type="submission" date="2018-06" db="EMBL/GenBank/DDBJ databases">
        <authorList>
            <consortium name="Pathogen Informatics"/>
            <person name="Doyle S."/>
        </authorList>
    </citation>
    <scope>NUCLEOTIDE SEQUENCE [LARGE SCALE GENOMIC DNA]</scope>
    <source>
        <strain evidence="2 3">NCTC13316</strain>
    </source>
</reference>
<dbReference type="OrthoDB" id="142078at2"/>
<name>A0A378JJ07_9GAMM</name>
<dbReference type="InterPro" id="IPR016064">
    <property type="entry name" value="NAD/diacylglycerol_kinase_sf"/>
</dbReference>
<evidence type="ECO:0000313" key="2">
    <source>
        <dbReference type="EMBL" id="STX50209.1"/>
    </source>
</evidence>
<dbReference type="RefSeq" id="WP_115329818.1">
    <property type="nucleotide sequence ID" value="NZ_CAAAHP010000011.1"/>
</dbReference>
<proteinExistence type="predicted"/>
<dbReference type="EMBL" id="UGOD01000001">
    <property type="protein sequence ID" value="STX50209.1"/>
    <property type="molecule type" value="Genomic_DNA"/>
</dbReference>
<dbReference type="InterPro" id="IPR001206">
    <property type="entry name" value="Diacylglycerol_kinase_cat_dom"/>
</dbReference>
<feature type="domain" description="DAGKc" evidence="1">
    <location>
        <begin position="1"/>
        <end position="124"/>
    </location>
</feature>
<sequence length="293" mass="33534">MVDIAVIVNSKAKNANQLTPYLEGLTKEKIAYQLYKTHPANLEETIKQCQLNHPILLVGGGDGTIRSAAQWCANTKTILGVLPLGTLNHFAKELDLPSTVDELIDAIQKNSTSLIDCAEVNGNVFINNSSIGFYPKLAEKRDYYTKFYNKWISYIPSFIKALFYHRSYSLLIKCNDFNILLKSSFFMISNNLYSYEFPLSYVRDSFNDAKLGIYYFKHGKLRLLEILRVLFTRKHNFEIKETRCPVEVTVHYKEKITISLDGDTLSVTTPLTYRSLPKSLNLLTKNYENSSHL</sequence>
<accession>A0A378JJ07</accession>